<keyword evidence="10 12" id="KW-0472">Membrane</keyword>
<feature type="signal peptide" evidence="13">
    <location>
        <begin position="1"/>
        <end position="17"/>
    </location>
</feature>
<evidence type="ECO:0000256" key="1">
    <source>
        <dbReference type="ARBA" id="ARBA00004251"/>
    </source>
</evidence>
<dbReference type="SUPFAM" id="SSF52047">
    <property type="entry name" value="RNI-like"/>
    <property type="match status" value="2"/>
</dbReference>
<keyword evidence="6 12" id="KW-0812">Transmembrane</keyword>
<dbReference type="SUPFAM" id="SSF52058">
    <property type="entry name" value="L domain-like"/>
    <property type="match status" value="1"/>
</dbReference>
<evidence type="ECO:0000313" key="16">
    <source>
        <dbReference type="EMBL" id="KAJ4802357.1"/>
    </source>
</evidence>
<protein>
    <submittedName>
        <fullName evidence="16">LRR receptor-like serine/threonine-protein kinase GSO1</fullName>
    </submittedName>
</protein>
<dbReference type="PANTHER" id="PTHR48063">
    <property type="entry name" value="LRR RECEPTOR-LIKE KINASE"/>
    <property type="match status" value="1"/>
</dbReference>
<evidence type="ECO:0000256" key="12">
    <source>
        <dbReference type="SAM" id="Phobius"/>
    </source>
</evidence>
<dbReference type="EMBL" id="JAMFTS010000001">
    <property type="protein sequence ID" value="KAJ4802357.1"/>
    <property type="molecule type" value="Genomic_DNA"/>
</dbReference>
<evidence type="ECO:0000256" key="7">
    <source>
        <dbReference type="ARBA" id="ARBA00022729"/>
    </source>
</evidence>
<keyword evidence="5" id="KW-1070">Brassinosteroid signaling pathway</keyword>
<dbReference type="AlphaFoldDB" id="A0AAV8GA84"/>
<dbReference type="SMART" id="SM00369">
    <property type="entry name" value="LRR_TYP"/>
    <property type="match status" value="12"/>
</dbReference>
<dbReference type="InterPro" id="IPR032675">
    <property type="entry name" value="LRR_dom_sf"/>
</dbReference>
<reference evidence="16" key="1">
    <citation type="submission" date="2022-08" db="EMBL/GenBank/DDBJ databases">
        <authorList>
            <person name="Marques A."/>
        </authorList>
    </citation>
    <scope>NUCLEOTIDE SEQUENCE</scope>
    <source>
        <strain evidence="16">RhyPub2mFocal</strain>
        <tissue evidence="16">Leaves</tissue>
    </source>
</reference>
<dbReference type="Pfam" id="PF13855">
    <property type="entry name" value="LRR_8"/>
    <property type="match status" value="1"/>
</dbReference>
<evidence type="ECO:0000259" key="14">
    <source>
        <dbReference type="Pfam" id="PF08263"/>
    </source>
</evidence>
<evidence type="ECO:0000256" key="13">
    <source>
        <dbReference type="SAM" id="SignalP"/>
    </source>
</evidence>
<keyword evidence="9 12" id="KW-1133">Transmembrane helix</keyword>
<dbReference type="FunFam" id="3.80.10.10:FF:000095">
    <property type="entry name" value="LRR receptor-like serine/threonine-protein kinase GSO1"/>
    <property type="match status" value="1"/>
</dbReference>
<comment type="similarity">
    <text evidence="2">Belongs to the RLP family.</text>
</comment>
<evidence type="ECO:0000256" key="10">
    <source>
        <dbReference type="ARBA" id="ARBA00023136"/>
    </source>
</evidence>
<keyword evidence="7 13" id="KW-0732">Signal</keyword>
<comment type="subcellular location">
    <subcellularLocation>
        <location evidence="1">Cell membrane</location>
        <topology evidence="1">Single-pass type I membrane protein</topology>
    </subcellularLocation>
</comment>
<feature type="domain" description="Leucine-rich repeat-containing N-terminal plant-type" evidence="14">
    <location>
        <begin position="25"/>
        <end position="62"/>
    </location>
</feature>
<dbReference type="Proteomes" id="UP001140206">
    <property type="component" value="Chromosome 1"/>
</dbReference>
<gene>
    <name evidence="16" type="ORF">LUZ62_014923</name>
</gene>
<dbReference type="InterPro" id="IPR046956">
    <property type="entry name" value="RLP23-like"/>
</dbReference>
<dbReference type="InterPro" id="IPR013210">
    <property type="entry name" value="LRR_N_plant-typ"/>
</dbReference>
<dbReference type="Pfam" id="PF23598">
    <property type="entry name" value="LRR_14"/>
    <property type="match status" value="1"/>
</dbReference>
<dbReference type="InterPro" id="IPR055414">
    <property type="entry name" value="LRR_R13L4/SHOC2-like"/>
</dbReference>
<evidence type="ECO:0000256" key="2">
    <source>
        <dbReference type="ARBA" id="ARBA00009592"/>
    </source>
</evidence>
<accession>A0AAV8GA84</accession>
<dbReference type="InterPro" id="IPR001611">
    <property type="entry name" value="Leu-rich_rpt"/>
</dbReference>
<dbReference type="InterPro" id="IPR003591">
    <property type="entry name" value="Leu-rich_rpt_typical-subtyp"/>
</dbReference>
<feature type="transmembrane region" description="Helical" evidence="12">
    <location>
        <begin position="1025"/>
        <end position="1044"/>
    </location>
</feature>
<keyword evidence="16" id="KW-0675">Receptor</keyword>
<name>A0AAV8GA84_9POAL</name>
<proteinExistence type="inferred from homology"/>
<feature type="chain" id="PRO_5043709393" evidence="13">
    <location>
        <begin position="18"/>
        <end position="1051"/>
    </location>
</feature>
<keyword evidence="16" id="KW-0418">Kinase</keyword>
<comment type="caution">
    <text evidence="16">The sequence shown here is derived from an EMBL/GenBank/DDBJ whole genome shotgun (WGS) entry which is preliminary data.</text>
</comment>
<feature type="domain" description="Disease resistance R13L4/SHOC-2-like LRR" evidence="15">
    <location>
        <begin position="177"/>
        <end position="363"/>
    </location>
</feature>
<dbReference type="GO" id="GO:0009742">
    <property type="term" value="P:brassinosteroid mediated signaling pathway"/>
    <property type="evidence" value="ECO:0007669"/>
    <property type="project" value="UniProtKB-KW"/>
</dbReference>
<organism evidence="16 17">
    <name type="scientific">Rhynchospora pubera</name>
    <dbReference type="NCBI Taxonomy" id="906938"/>
    <lineage>
        <taxon>Eukaryota</taxon>
        <taxon>Viridiplantae</taxon>
        <taxon>Streptophyta</taxon>
        <taxon>Embryophyta</taxon>
        <taxon>Tracheophyta</taxon>
        <taxon>Spermatophyta</taxon>
        <taxon>Magnoliopsida</taxon>
        <taxon>Liliopsida</taxon>
        <taxon>Poales</taxon>
        <taxon>Cyperaceae</taxon>
        <taxon>Cyperoideae</taxon>
        <taxon>Rhynchosporeae</taxon>
        <taxon>Rhynchospora</taxon>
    </lineage>
</organism>
<keyword evidence="3" id="KW-1003">Cell membrane</keyword>
<evidence type="ECO:0000256" key="4">
    <source>
        <dbReference type="ARBA" id="ARBA00022614"/>
    </source>
</evidence>
<feature type="transmembrane region" description="Helical" evidence="12">
    <location>
        <begin position="990"/>
        <end position="1013"/>
    </location>
</feature>
<evidence type="ECO:0000259" key="15">
    <source>
        <dbReference type="Pfam" id="PF23598"/>
    </source>
</evidence>
<keyword evidence="11" id="KW-0325">Glycoprotein</keyword>
<keyword evidence="17" id="KW-1185">Reference proteome</keyword>
<dbReference type="Pfam" id="PF00560">
    <property type="entry name" value="LRR_1"/>
    <property type="match status" value="10"/>
</dbReference>
<evidence type="ECO:0000256" key="6">
    <source>
        <dbReference type="ARBA" id="ARBA00022692"/>
    </source>
</evidence>
<dbReference type="FunFam" id="3.80.10.10:FF:000041">
    <property type="entry name" value="LRR receptor-like serine/threonine-protein kinase ERECTA"/>
    <property type="match status" value="1"/>
</dbReference>
<keyword evidence="8" id="KW-0677">Repeat</keyword>
<evidence type="ECO:0000313" key="17">
    <source>
        <dbReference type="Proteomes" id="UP001140206"/>
    </source>
</evidence>
<evidence type="ECO:0000256" key="9">
    <source>
        <dbReference type="ARBA" id="ARBA00022989"/>
    </source>
</evidence>
<evidence type="ECO:0000256" key="5">
    <source>
        <dbReference type="ARBA" id="ARBA00022626"/>
    </source>
</evidence>
<dbReference type="Gene3D" id="3.80.10.10">
    <property type="entry name" value="Ribonuclease Inhibitor"/>
    <property type="match status" value="6"/>
</dbReference>
<keyword evidence="16" id="KW-0808">Transferase</keyword>
<dbReference type="SMART" id="SM00365">
    <property type="entry name" value="LRR_SD22"/>
    <property type="match status" value="6"/>
</dbReference>
<dbReference type="GO" id="GO:0005886">
    <property type="term" value="C:plasma membrane"/>
    <property type="evidence" value="ECO:0007669"/>
    <property type="project" value="UniProtKB-SubCell"/>
</dbReference>
<dbReference type="FunFam" id="3.80.10.10:FF:000111">
    <property type="entry name" value="LRR receptor-like serine/threonine-protein kinase ERECTA"/>
    <property type="match status" value="1"/>
</dbReference>
<evidence type="ECO:0000256" key="11">
    <source>
        <dbReference type="ARBA" id="ARBA00023180"/>
    </source>
</evidence>
<evidence type="ECO:0000256" key="8">
    <source>
        <dbReference type="ARBA" id="ARBA00022737"/>
    </source>
</evidence>
<sequence>MQHLLSIFLLFLVIIQALPVNCCIEHERQALLKFKDSVSDPSDRLASWSGNKCCNWAGIRCSNTTGRVIKLDLQNSYFYTLFYGYPDYEWNNHSLSGKISPALQILSDLEYLDLSYNNFSGNKFPKFISNFKYLNYLNLSSTGLSGIIPHGLGNLSKLQFLDLSYMPDMFVSNVWWLSQLKSLKYLDMREIDFLDSREWAQALNTLPLLQTLYLDGNNLTTIPASINGPNFPSLKTLSVWNNRFNTRIPDWIGNLTKITELVLWNCSFVGPIPSQLDNLTSLETLVLSNNNLEGPMPPLHNLRNLTQLWINDVNFGQDIREVMSKLSNDTLDKLQVLWLYNSSLHGNLTGWVSKLGSLNWLDLSYNNLNGTIPTEIGNITSLETLGLSNNFFTGEFSKAHVTGLSNLKVLYLDFNNLNGTIPTEIGNITRLETLDFGNNFLTGEFSKAHVTGLSNLKVLCLDYNNITITDGRNWDPPFQLEELSLYGCKVGPHFLPWLQNQTRMKSIDLSNNGIVDIVPNWFWNYSDIEDINLSYNQMTGMLPLSMENLKNLYYLNLSNNLFEGGLPFLPRSIKSVILSHNRLSGPLPHRIKAPYLYFLDLSNNLLNGTIEHLTCGLDELGILDLEQNNLSGNLPQCWSSTLWVMNIARNLLNGSIEHLSCGLHDLTILNLAENSFYGYLPHCWPTTLKVVNLANNKLSGTIPNSMGSLIFLEILQLNNNSLTGELPSELQFCHNLIVLDVGKNKFSGQIPYWIGESLNNLTILRLRSNMFSGKIPIQLMYLDKLQVLDFASNHISGSIPQNFEHLNAMASSTDENNSSYQDFLRTYSERYYSISISIVMKGLELEFTRTLSFLRSIDLSSNNLTGEIPQKITTLLALRNLNLSNNHLQGSIPLQIGQMQLIESLDLRMNELSGIIPTSLDNLNFLTTLNLSYNNLSGPIPTGNQLQTLDDPSIYIGNNYLCGTPLSISCSNNETPSIFEIRDHDDRDKVLLYLFVALGFVLGFWATHGILIFKANWRYCFYRMVDNVFDSIYVYVVVYIARLMKADERSN</sequence>
<dbReference type="PROSITE" id="PS51450">
    <property type="entry name" value="LRR"/>
    <property type="match status" value="2"/>
</dbReference>
<evidence type="ECO:0000256" key="3">
    <source>
        <dbReference type="ARBA" id="ARBA00022475"/>
    </source>
</evidence>
<keyword evidence="4" id="KW-0433">Leucine-rich repeat</keyword>
<dbReference type="GO" id="GO:0016301">
    <property type="term" value="F:kinase activity"/>
    <property type="evidence" value="ECO:0007669"/>
    <property type="project" value="UniProtKB-KW"/>
</dbReference>
<dbReference type="Pfam" id="PF08263">
    <property type="entry name" value="LRRNT_2"/>
    <property type="match status" value="1"/>
</dbReference>